<dbReference type="Gramene" id="EFJ23840">
    <property type="protein sequence ID" value="EFJ23840"/>
    <property type="gene ID" value="SELMODRAFT_415356"/>
</dbReference>
<dbReference type="KEGG" id="smo:SELMODRAFT_415356"/>
<feature type="compositionally biased region" description="Basic residues" evidence="2">
    <location>
        <begin position="168"/>
        <end position="179"/>
    </location>
</feature>
<dbReference type="PANTHER" id="PTHR35381:SF1">
    <property type="entry name" value="EF-HAND DOMAIN-CONTAINING PROTEIN"/>
    <property type="match status" value="1"/>
</dbReference>
<sequence length="809" mass="94511">MKSRQSTPEFQDLENQPGLANYASQDSGSKSSTSKQRPKRKSRVLRERQQQDSCDTHRIEEREVLFDITVEVEDDREVHIQMKEGDSAEQIASKFCHDQNLPSQLVLPLTEHINKISNFNDDHCCRYIGPDYGRELEDEYLFSKRRIQKESGKYTSRRFHSRPERPFKHERKPKKDLKRKQRAFSERLMSCTFTSAAKLIPQPPKKKKVVVRLSDKQRALCARLHGEYELYHRRREEERRSYEDFHEQQLKKKRPVFSKGSRKIMKVRELAAKHFQNYGELLYREAILAIQHREKIYECRQKELKKSEMEGVTGSPAISKLARNLKRKAGEVWERLQSTRRSESRLQSLREQTADLEVMECTFKPRVNSSGLDIKEISHGTVSRFDLLFWDAESRKKRQEKYMLWYPDGITFRPEVNRPCCQEPESRPDSASSAYSKIKKASRDPSVFSRLLDYAARLTGRRQKEREEELVDPSTGQKLFTPLTGRGPRNIKRNEKSLPIGEFLYNLDVAARAKEEALEENINRVWINLSNHHYVLKKSETLAVRFEQRNFQQLFGYLDDDKDGYVELATAETKDLKEDVALNIAEARKMGSEAERPLPFQKFVDLMLTVQRKRKGLHMLLSSWRRKTAERFSFERKMNQKSRKLAARKRDFSSRDQWYKIILSDRQKVQEKIEAMRRQKELKEINQCTFSPAILGGPGKSRFRNPKFVNDVRVQEHGQDDVHGYIIKETQLHGPGPEPTSTAAATTQPENGVGGGSTSTSSGFFNVWKSCFTQLWSTVLFRQPSWGYPPSQEQAMANKTRGVILRQRT</sequence>
<feature type="region of interest" description="Disordered" evidence="2">
    <location>
        <begin position="731"/>
        <end position="758"/>
    </location>
</feature>
<feature type="region of interest" description="Disordered" evidence="2">
    <location>
        <begin position="1"/>
        <end position="56"/>
    </location>
</feature>
<name>D8RVV2_SELML</name>
<feature type="compositionally biased region" description="Low complexity" evidence="2">
    <location>
        <begin position="24"/>
        <end position="35"/>
    </location>
</feature>
<dbReference type="eggNOG" id="ENOG502S29T">
    <property type="taxonomic scope" value="Eukaryota"/>
</dbReference>
<feature type="compositionally biased region" description="Basic and acidic residues" evidence="2">
    <location>
        <begin position="44"/>
        <end position="56"/>
    </location>
</feature>
<dbReference type="PANTHER" id="PTHR35381">
    <property type="entry name" value="EF-HAND DOMAIN-CONTAINING PROTEIN"/>
    <property type="match status" value="1"/>
</dbReference>
<dbReference type="Proteomes" id="UP000001514">
    <property type="component" value="Unassembled WGS sequence"/>
</dbReference>
<dbReference type="AlphaFoldDB" id="D8RVV2"/>
<evidence type="ECO:0000256" key="1">
    <source>
        <dbReference type="SAM" id="Coils"/>
    </source>
</evidence>
<feature type="region of interest" description="Disordered" evidence="2">
    <location>
        <begin position="464"/>
        <end position="492"/>
    </location>
</feature>
<feature type="region of interest" description="Disordered" evidence="2">
    <location>
        <begin position="152"/>
        <end position="179"/>
    </location>
</feature>
<feature type="compositionally biased region" description="Polar residues" evidence="2">
    <location>
        <begin position="739"/>
        <end position="750"/>
    </location>
</feature>
<keyword evidence="1" id="KW-0175">Coiled coil</keyword>
<proteinExistence type="predicted"/>
<keyword evidence="4" id="KW-1185">Reference proteome</keyword>
<feature type="coiled-coil region" evidence="1">
    <location>
        <begin position="659"/>
        <end position="686"/>
    </location>
</feature>
<reference evidence="3 4" key="1">
    <citation type="journal article" date="2011" name="Science">
        <title>The Selaginella genome identifies genetic changes associated with the evolution of vascular plants.</title>
        <authorList>
            <person name="Banks J.A."/>
            <person name="Nishiyama T."/>
            <person name="Hasebe M."/>
            <person name="Bowman J.L."/>
            <person name="Gribskov M."/>
            <person name="dePamphilis C."/>
            <person name="Albert V.A."/>
            <person name="Aono N."/>
            <person name="Aoyama T."/>
            <person name="Ambrose B.A."/>
            <person name="Ashton N.W."/>
            <person name="Axtell M.J."/>
            <person name="Barker E."/>
            <person name="Barker M.S."/>
            <person name="Bennetzen J.L."/>
            <person name="Bonawitz N.D."/>
            <person name="Chapple C."/>
            <person name="Cheng C."/>
            <person name="Correa L.G."/>
            <person name="Dacre M."/>
            <person name="DeBarry J."/>
            <person name="Dreyer I."/>
            <person name="Elias M."/>
            <person name="Engstrom E.M."/>
            <person name="Estelle M."/>
            <person name="Feng L."/>
            <person name="Finet C."/>
            <person name="Floyd S.K."/>
            <person name="Frommer W.B."/>
            <person name="Fujita T."/>
            <person name="Gramzow L."/>
            <person name="Gutensohn M."/>
            <person name="Harholt J."/>
            <person name="Hattori M."/>
            <person name="Heyl A."/>
            <person name="Hirai T."/>
            <person name="Hiwatashi Y."/>
            <person name="Ishikawa M."/>
            <person name="Iwata M."/>
            <person name="Karol K.G."/>
            <person name="Koehler B."/>
            <person name="Kolukisaoglu U."/>
            <person name="Kubo M."/>
            <person name="Kurata T."/>
            <person name="Lalonde S."/>
            <person name="Li K."/>
            <person name="Li Y."/>
            <person name="Litt A."/>
            <person name="Lyons E."/>
            <person name="Manning G."/>
            <person name="Maruyama T."/>
            <person name="Michael T.P."/>
            <person name="Mikami K."/>
            <person name="Miyazaki S."/>
            <person name="Morinaga S."/>
            <person name="Murata T."/>
            <person name="Mueller-Roeber B."/>
            <person name="Nelson D.R."/>
            <person name="Obara M."/>
            <person name="Oguri Y."/>
            <person name="Olmstead R.G."/>
            <person name="Onodera N."/>
            <person name="Petersen B.L."/>
            <person name="Pils B."/>
            <person name="Prigge M."/>
            <person name="Rensing S.A."/>
            <person name="Riano-Pachon D.M."/>
            <person name="Roberts A.W."/>
            <person name="Sato Y."/>
            <person name="Scheller H.V."/>
            <person name="Schulz B."/>
            <person name="Schulz C."/>
            <person name="Shakirov E.V."/>
            <person name="Shibagaki N."/>
            <person name="Shinohara N."/>
            <person name="Shippen D.E."/>
            <person name="Soerensen I."/>
            <person name="Sotooka R."/>
            <person name="Sugimoto N."/>
            <person name="Sugita M."/>
            <person name="Sumikawa N."/>
            <person name="Tanurdzic M."/>
            <person name="Theissen G."/>
            <person name="Ulvskov P."/>
            <person name="Wakazuki S."/>
            <person name="Weng J.K."/>
            <person name="Willats W.W."/>
            <person name="Wipf D."/>
            <person name="Wolf P.G."/>
            <person name="Yang L."/>
            <person name="Zimmer A.D."/>
            <person name="Zhu Q."/>
            <person name="Mitros T."/>
            <person name="Hellsten U."/>
            <person name="Loque D."/>
            <person name="Otillar R."/>
            <person name="Salamov A."/>
            <person name="Schmutz J."/>
            <person name="Shapiro H."/>
            <person name="Lindquist E."/>
            <person name="Lucas S."/>
            <person name="Rokhsar D."/>
            <person name="Grigoriev I.V."/>
        </authorList>
    </citation>
    <scope>NUCLEOTIDE SEQUENCE [LARGE SCALE GENOMIC DNA]</scope>
</reference>
<evidence type="ECO:0000256" key="2">
    <source>
        <dbReference type="SAM" id="MobiDB-lite"/>
    </source>
</evidence>
<gene>
    <name evidence="3" type="ORF">SELMODRAFT_415356</name>
</gene>
<dbReference type="InParanoid" id="D8RVV2"/>
<dbReference type="HOGENOM" id="CLU_018562_0_0_1"/>
<protein>
    <recommendedName>
        <fullName evidence="5">EF-hand domain-containing protein</fullName>
    </recommendedName>
</protein>
<dbReference type="OMA" id="CELMECT"/>
<dbReference type="STRING" id="88036.D8RVV2"/>
<evidence type="ECO:0008006" key="5">
    <source>
        <dbReference type="Google" id="ProtNLM"/>
    </source>
</evidence>
<organism evidence="4">
    <name type="scientific">Selaginella moellendorffii</name>
    <name type="common">Spikemoss</name>
    <dbReference type="NCBI Taxonomy" id="88036"/>
    <lineage>
        <taxon>Eukaryota</taxon>
        <taxon>Viridiplantae</taxon>
        <taxon>Streptophyta</taxon>
        <taxon>Embryophyta</taxon>
        <taxon>Tracheophyta</taxon>
        <taxon>Lycopodiopsida</taxon>
        <taxon>Selaginellales</taxon>
        <taxon>Selaginellaceae</taxon>
        <taxon>Selaginella</taxon>
    </lineage>
</organism>
<accession>D8RVV2</accession>
<dbReference type="EMBL" id="GL377591">
    <property type="protein sequence ID" value="EFJ23840.1"/>
    <property type="molecule type" value="Genomic_DNA"/>
</dbReference>
<evidence type="ECO:0000313" key="4">
    <source>
        <dbReference type="Proteomes" id="UP000001514"/>
    </source>
</evidence>
<evidence type="ECO:0000313" key="3">
    <source>
        <dbReference type="EMBL" id="EFJ23840.1"/>
    </source>
</evidence>